<gene>
    <name evidence="2" type="ORF">F5050DRAFT_1778989</name>
</gene>
<evidence type="ECO:0000256" key="1">
    <source>
        <dbReference type="SAM" id="SignalP"/>
    </source>
</evidence>
<sequence length="178" mass="19803">MHFDLAYLITVLFAISVYTAPVTVPGSCVDLDIRDESSFGCGHGHLTVRARTASQNQLNRKKYWNTVLPSGKIGQIPDIYVKIISHPGLAYVPPSFDLKGYPNIQERVGKAIYEHISPHNTHLGRILYKNTFFNQKTNYPNPSALVVAFGQEGQPMKMILINEDGVPTFVSEKAQTQA</sequence>
<name>A0ABQ8Q5R0_9AGAR</name>
<dbReference type="EMBL" id="MU790739">
    <property type="protein sequence ID" value="KAJ3993841.1"/>
    <property type="molecule type" value="Genomic_DNA"/>
</dbReference>
<feature type="non-terminal residue" evidence="2">
    <location>
        <position position="178"/>
    </location>
</feature>
<accession>A0ABQ8Q5R0</accession>
<feature type="signal peptide" evidence="1">
    <location>
        <begin position="1"/>
        <end position="19"/>
    </location>
</feature>
<keyword evidence="1" id="KW-0732">Signal</keyword>
<proteinExistence type="predicted"/>
<comment type="caution">
    <text evidence="2">The sequence shown here is derived from an EMBL/GenBank/DDBJ whole genome shotgun (WGS) entry which is preliminary data.</text>
</comment>
<keyword evidence="3" id="KW-1185">Reference proteome</keyword>
<evidence type="ECO:0000313" key="2">
    <source>
        <dbReference type="EMBL" id="KAJ3993841.1"/>
    </source>
</evidence>
<protein>
    <submittedName>
        <fullName evidence="2">Uncharacterized protein</fullName>
    </submittedName>
</protein>
<feature type="chain" id="PRO_5047441125" evidence="1">
    <location>
        <begin position="20"/>
        <end position="178"/>
    </location>
</feature>
<evidence type="ECO:0000313" key="3">
    <source>
        <dbReference type="Proteomes" id="UP001163828"/>
    </source>
</evidence>
<organism evidence="2 3">
    <name type="scientific">Lentinula boryana</name>
    <dbReference type="NCBI Taxonomy" id="40481"/>
    <lineage>
        <taxon>Eukaryota</taxon>
        <taxon>Fungi</taxon>
        <taxon>Dikarya</taxon>
        <taxon>Basidiomycota</taxon>
        <taxon>Agaricomycotina</taxon>
        <taxon>Agaricomycetes</taxon>
        <taxon>Agaricomycetidae</taxon>
        <taxon>Agaricales</taxon>
        <taxon>Marasmiineae</taxon>
        <taxon>Omphalotaceae</taxon>
        <taxon>Lentinula</taxon>
    </lineage>
</organism>
<reference evidence="2" key="1">
    <citation type="submission" date="2022-08" db="EMBL/GenBank/DDBJ databases">
        <authorList>
            <consortium name="DOE Joint Genome Institute"/>
            <person name="Min B."/>
            <person name="Riley R."/>
            <person name="Sierra-Patev S."/>
            <person name="Naranjo-Ortiz M."/>
            <person name="Looney B."/>
            <person name="Konkel Z."/>
            <person name="Slot J.C."/>
            <person name="Sakamoto Y."/>
            <person name="Steenwyk J.L."/>
            <person name="Rokas A."/>
            <person name="Carro J."/>
            <person name="Camarero S."/>
            <person name="Ferreira P."/>
            <person name="Molpeceres G."/>
            <person name="Ruiz-Duenas F.J."/>
            <person name="Serrano A."/>
            <person name="Henrissat B."/>
            <person name="Drula E."/>
            <person name="Hughes K.W."/>
            <person name="Mata J.L."/>
            <person name="Ishikawa N.K."/>
            <person name="Vargas-Isla R."/>
            <person name="Ushijima S."/>
            <person name="Smith C.A."/>
            <person name="Ahrendt S."/>
            <person name="Andreopoulos W."/>
            <person name="He G."/>
            <person name="Labutti K."/>
            <person name="Lipzen A."/>
            <person name="Ng V."/>
            <person name="Sandor L."/>
            <person name="Barry K."/>
            <person name="Martinez A.T."/>
            <person name="Xiao Y."/>
            <person name="Gibbons J.G."/>
            <person name="Terashima K."/>
            <person name="Hibbett D.S."/>
            <person name="Grigoriev I.V."/>
        </authorList>
    </citation>
    <scope>NUCLEOTIDE SEQUENCE</scope>
    <source>
        <strain evidence="2">TFB10827</strain>
    </source>
</reference>
<dbReference type="Proteomes" id="UP001163828">
    <property type="component" value="Unassembled WGS sequence"/>
</dbReference>